<dbReference type="Pfam" id="PF00089">
    <property type="entry name" value="Trypsin"/>
    <property type="match status" value="1"/>
</dbReference>
<name>A0A915ISP2_ROMCU</name>
<sequence length="85" mass="9763">SRPENFYISFGKHDRLAENETNQIDIKIVEAVPHSQHHSFNRLYDITMLKLEKPVKFSKFVRPITLSNFTLAELDHCFLSGSGGT</sequence>
<keyword evidence="2" id="KW-1185">Reference proteome</keyword>
<evidence type="ECO:0000259" key="1">
    <source>
        <dbReference type="Pfam" id="PF00089"/>
    </source>
</evidence>
<reference evidence="3" key="1">
    <citation type="submission" date="2022-11" db="UniProtKB">
        <authorList>
            <consortium name="WormBaseParasite"/>
        </authorList>
    </citation>
    <scope>IDENTIFICATION</scope>
</reference>
<dbReference type="InterPro" id="IPR009003">
    <property type="entry name" value="Peptidase_S1_PA"/>
</dbReference>
<protein>
    <submittedName>
        <fullName evidence="3">Peptidase S1 domain-containing protein</fullName>
    </submittedName>
</protein>
<accession>A0A915ISP2</accession>
<dbReference type="Gene3D" id="2.40.10.10">
    <property type="entry name" value="Trypsin-like serine proteases"/>
    <property type="match status" value="1"/>
</dbReference>
<dbReference type="GO" id="GO:0006508">
    <property type="term" value="P:proteolysis"/>
    <property type="evidence" value="ECO:0007669"/>
    <property type="project" value="InterPro"/>
</dbReference>
<organism evidence="2 3">
    <name type="scientific">Romanomermis culicivorax</name>
    <name type="common">Nematode worm</name>
    <dbReference type="NCBI Taxonomy" id="13658"/>
    <lineage>
        <taxon>Eukaryota</taxon>
        <taxon>Metazoa</taxon>
        <taxon>Ecdysozoa</taxon>
        <taxon>Nematoda</taxon>
        <taxon>Enoplea</taxon>
        <taxon>Dorylaimia</taxon>
        <taxon>Mermithida</taxon>
        <taxon>Mermithoidea</taxon>
        <taxon>Mermithidae</taxon>
        <taxon>Romanomermis</taxon>
    </lineage>
</organism>
<dbReference type="SUPFAM" id="SSF50494">
    <property type="entry name" value="Trypsin-like serine proteases"/>
    <property type="match status" value="1"/>
</dbReference>
<proteinExistence type="predicted"/>
<feature type="domain" description="Peptidase S1" evidence="1">
    <location>
        <begin position="6"/>
        <end position="83"/>
    </location>
</feature>
<dbReference type="Proteomes" id="UP000887565">
    <property type="component" value="Unplaced"/>
</dbReference>
<dbReference type="GO" id="GO:0004252">
    <property type="term" value="F:serine-type endopeptidase activity"/>
    <property type="evidence" value="ECO:0007669"/>
    <property type="project" value="InterPro"/>
</dbReference>
<evidence type="ECO:0000313" key="3">
    <source>
        <dbReference type="WBParaSite" id="nRc.2.0.1.t16890-RA"/>
    </source>
</evidence>
<dbReference type="WBParaSite" id="nRc.2.0.1.t16890-RA">
    <property type="protein sequence ID" value="nRc.2.0.1.t16890-RA"/>
    <property type="gene ID" value="nRc.2.0.1.g16890"/>
</dbReference>
<dbReference type="InterPro" id="IPR001254">
    <property type="entry name" value="Trypsin_dom"/>
</dbReference>
<dbReference type="AlphaFoldDB" id="A0A915ISP2"/>
<evidence type="ECO:0000313" key="2">
    <source>
        <dbReference type="Proteomes" id="UP000887565"/>
    </source>
</evidence>
<dbReference type="InterPro" id="IPR043504">
    <property type="entry name" value="Peptidase_S1_PA_chymotrypsin"/>
</dbReference>